<dbReference type="GO" id="GO:0003723">
    <property type="term" value="F:RNA binding"/>
    <property type="evidence" value="ECO:0007669"/>
    <property type="project" value="InterPro"/>
</dbReference>
<reference evidence="2 3" key="1">
    <citation type="journal article" date="2015" name="Genome Biol. Evol.">
        <title>The genome of winter moth (Operophtera brumata) provides a genomic perspective on sexual dimorphism and phenology.</title>
        <authorList>
            <person name="Derks M.F."/>
            <person name="Smit S."/>
            <person name="Salis L."/>
            <person name="Schijlen E."/>
            <person name="Bossers A."/>
            <person name="Mateman C."/>
            <person name="Pijl A.S."/>
            <person name="de Ridder D."/>
            <person name="Groenen M.A."/>
            <person name="Visser M.E."/>
            <person name="Megens H.J."/>
        </authorList>
    </citation>
    <scope>NUCLEOTIDE SEQUENCE [LARGE SCALE GENOMIC DNA]</scope>
    <source>
        <strain evidence="2">WM2013NL</strain>
        <tissue evidence="2">Head and thorax</tissue>
    </source>
</reference>
<protein>
    <submittedName>
        <fullName evidence="2">tRNA pseudouridine synthase D</fullName>
    </submittedName>
</protein>
<name>A0A0L7L6U8_OPEBR</name>
<feature type="compositionally biased region" description="Low complexity" evidence="1">
    <location>
        <begin position="26"/>
        <end position="51"/>
    </location>
</feature>
<dbReference type="Proteomes" id="UP000037510">
    <property type="component" value="Unassembled WGS sequence"/>
</dbReference>
<evidence type="ECO:0000313" key="3">
    <source>
        <dbReference type="Proteomes" id="UP000037510"/>
    </source>
</evidence>
<dbReference type="InterPro" id="IPR020103">
    <property type="entry name" value="PsdUridine_synth_cat_dom_sf"/>
</dbReference>
<gene>
    <name evidence="2" type="ORF">OBRU01_04742</name>
</gene>
<feature type="compositionally biased region" description="Basic and acidic residues" evidence="1">
    <location>
        <begin position="53"/>
        <end position="68"/>
    </location>
</feature>
<feature type="region of interest" description="Disordered" evidence="1">
    <location>
        <begin position="1"/>
        <end position="87"/>
    </location>
</feature>
<proteinExistence type="predicted"/>
<organism evidence="2 3">
    <name type="scientific">Operophtera brumata</name>
    <name type="common">Winter moth</name>
    <name type="synonym">Phalaena brumata</name>
    <dbReference type="NCBI Taxonomy" id="104452"/>
    <lineage>
        <taxon>Eukaryota</taxon>
        <taxon>Metazoa</taxon>
        <taxon>Ecdysozoa</taxon>
        <taxon>Arthropoda</taxon>
        <taxon>Hexapoda</taxon>
        <taxon>Insecta</taxon>
        <taxon>Pterygota</taxon>
        <taxon>Neoptera</taxon>
        <taxon>Endopterygota</taxon>
        <taxon>Lepidoptera</taxon>
        <taxon>Glossata</taxon>
        <taxon>Ditrysia</taxon>
        <taxon>Geometroidea</taxon>
        <taxon>Geometridae</taxon>
        <taxon>Larentiinae</taxon>
        <taxon>Operophtera</taxon>
    </lineage>
</organism>
<dbReference type="Gene3D" id="3.30.70.3160">
    <property type="match status" value="1"/>
</dbReference>
<keyword evidence="3" id="KW-1185">Reference proteome</keyword>
<evidence type="ECO:0000313" key="2">
    <source>
        <dbReference type="EMBL" id="KOB71198.1"/>
    </source>
</evidence>
<feature type="compositionally biased region" description="Polar residues" evidence="1">
    <location>
        <begin position="1"/>
        <end position="10"/>
    </location>
</feature>
<dbReference type="STRING" id="104452.A0A0L7L6U8"/>
<dbReference type="AlphaFoldDB" id="A0A0L7L6U8"/>
<dbReference type="SUPFAM" id="SSF55120">
    <property type="entry name" value="Pseudouridine synthase"/>
    <property type="match status" value="1"/>
</dbReference>
<dbReference type="GO" id="GO:0009982">
    <property type="term" value="F:pseudouridine synthase activity"/>
    <property type="evidence" value="ECO:0007669"/>
    <property type="project" value="InterPro"/>
</dbReference>
<accession>A0A0L7L6U8</accession>
<dbReference type="EMBL" id="JTDY01002552">
    <property type="protein sequence ID" value="KOB71198.1"/>
    <property type="molecule type" value="Genomic_DNA"/>
</dbReference>
<sequence>MRGSRSNNRGGTWRVGSSIGRGFRGNRGNRSNRGNYGNNWQSQNSSNFSGQKWVDKPKRETPGKRLGEDEIGLTDLSPPEPPAGEQVDDDEELLLTKYNVEILPLDTWDQINKLKAFGDVIVGSTVNVDDKKLMRFEKFRKGARIDNRVKWLWPGEYVYFIVHKENCDTMDAATRIAEKLRMHARRVDPRKLATAGRGLRDLALGNYSFHRDHLKLGMLKGNK</sequence>
<evidence type="ECO:0000256" key="1">
    <source>
        <dbReference type="SAM" id="MobiDB-lite"/>
    </source>
</evidence>
<dbReference type="GO" id="GO:0001522">
    <property type="term" value="P:pseudouridine synthesis"/>
    <property type="evidence" value="ECO:0007669"/>
    <property type="project" value="InterPro"/>
</dbReference>
<comment type="caution">
    <text evidence="2">The sequence shown here is derived from an EMBL/GenBank/DDBJ whole genome shotgun (WGS) entry which is preliminary data.</text>
</comment>